<accession>A0A9Q0FD26</accession>
<comment type="caution">
    <text evidence="2">The sequence shown here is derived from an EMBL/GenBank/DDBJ whole genome shotgun (WGS) entry which is preliminary data.</text>
</comment>
<evidence type="ECO:0000256" key="1">
    <source>
        <dbReference type="SAM" id="MobiDB-lite"/>
    </source>
</evidence>
<feature type="region of interest" description="Disordered" evidence="1">
    <location>
        <begin position="169"/>
        <end position="200"/>
    </location>
</feature>
<organism evidence="2 3">
    <name type="scientific">Turnera subulata</name>
    <dbReference type="NCBI Taxonomy" id="218843"/>
    <lineage>
        <taxon>Eukaryota</taxon>
        <taxon>Viridiplantae</taxon>
        <taxon>Streptophyta</taxon>
        <taxon>Embryophyta</taxon>
        <taxon>Tracheophyta</taxon>
        <taxon>Spermatophyta</taxon>
        <taxon>Magnoliopsida</taxon>
        <taxon>eudicotyledons</taxon>
        <taxon>Gunneridae</taxon>
        <taxon>Pentapetalae</taxon>
        <taxon>rosids</taxon>
        <taxon>fabids</taxon>
        <taxon>Malpighiales</taxon>
        <taxon>Passifloraceae</taxon>
        <taxon>Turnera</taxon>
    </lineage>
</organism>
<feature type="non-terminal residue" evidence="2">
    <location>
        <position position="1"/>
    </location>
</feature>
<evidence type="ECO:0000313" key="2">
    <source>
        <dbReference type="EMBL" id="KAJ4829255.1"/>
    </source>
</evidence>
<dbReference type="AlphaFoldDB" id="A0A9Q0FD26"/>
<sequence length="200" mass="21599">MPTLVVQIPQIRTVVQPQTKQLTAPNPIKVETHPVTPANLFPTVQNDLLSPQSSVGNVQGAPLASSPSNSRDNDISVIGDERHFIGNIKIHLLCIEHLNIVDRWRWQETFKAKWSDAHSSEGSTGEEMSRANGPREVSVWLEAVGGMKKGRAYGLAGQARCFFLDSSSSAPGNDANMSEDNDDDSSASKTGEEEGGSTSE</sequence>
<proteinExistence type="predicted"/>
<feature type="region of interest" description="Disordered" evidence="1">
    <location>
        <begin position="51"/>
        <end position="74"/>
    </location>
</feature>
<evidence type="ECO:0000313" key="3">
    <source>
        <dbReference type="Proteomes" id="UP001141552"/>
    </source>
</evidence>
<dbReference type="EMBL" id="JAKUCV010005950">
    <property type="protein sequence ID" value="KAJ4829255.1"/>
    <property type="molecule type" value="Genomic_DNA"/>
</dbReference>
<protein>
    <submittedName>
        <fullName evidence="2">Uncharacterized protein</fullName>
    </submittedName>
</protein>
<reference evidence="2" key="2">
    <citation type="journal article" date="2023" name="Plants (Basel)">
        <title>Annotation of the Turnera subulata (Passifloraceae) Draft Genome Reveals the S-Locus Evolved after the Divergence of Turneroideae from Passifloroideae in a Stepwise Manner.</title>
        <authorList>
            <person name="Henning P.M."/>
            <person name="Roalson E.H."/>
            <person name="Mir W."/>
            <person name="McCubbin A.G."/>
            <person name="Shore J.S."/>
        </authorList>
    </citation>
    <scope>NUCLEOTIDE SEQUENCE</scope>
    <source>
        <strain evidence="2">F60SS</strain>
    </source>
</reference>
<name>A0A9Q0FD26_9ROSI</name>
<reference evidence="2" key="1">
    <citation type="submission" date="2022-02" db="EMBL/GenBank/DDBJ databases">
        <authorList>
            <person name="Henning P.M."/>
            <person name="McCubbin A.G."/>
            <person name="Shore J.S."/>
        </authorList>
    </citation>
    <scope>NUCLEOTIDE SEQUENCE</scope>
    <source>
        <strain evidence="2">F60SS</strain>
        <tissue evidence="2">Leaves</tissue>
    </source>
</reference>
<dbReference type="Proteomes" id="UP001141552">
    <property type="component" value="Unassembled WGS sequence"/>
</dbReference>
<gene>
    <name evidence="2" type="ORF">Tsubulata_034894</name>
</gene>
<keyword evidence="3" id="KW-1185">Reference proteome</keyword>